<dbReference type="EC" id="1.3.1.72" evidence="2"/>
<evidence type="ECO:0000256" key="5">
    <source>
        <dbReference type="ARBA" id="ARBA00023136"/>
    </source>
</evidence>
<dbReference type="PANTHER" id="PTHR10801">
    <property type="entry name" value="24-DEHYDROCHOLESTEROL REDUCTASE"/>
    <property type="match status" value="1"/>
</dbReference>
<protein>
    <recommendedName>
        <fullName evidence="2">Delta(24)-sterol reductase</fullName>
        <ecNumber evidence="2">1.3.1.72</ecNumber>
    </recommendedName>
</protein>
<evidence type="ECO:0000313" key="8">
    <source>
        <dbReference type="EMBL" id="ADE76490.1"/>
    </source>
</evidence>
<dbReference type="GO" id="GO:0008202">
    <property type="term" value="P:steroid metabolic process"/>
    <property type="evidence" value="ECO:0007669"/>
    <property type="project" value="TreeGrafter"/>
</dbReference>
<keyword evidence="3 6" id="KW-0812">Transmembrane</keyword>
<dbReference type="InterPro" id="IPR006094">
    <property type="entry name" value="Oxid_FAD_bind_N"/>
</dbReference>
<comment type="subcellular location">
    <subcellularLocation>
        <location evidence="1">Membrane</location>
        <topology evidence="1">Single-pass membrane protein</topology>
    </subcellularLocation>
</comment>
<dbReference type="InterPro" id="IPR040165">
    <property type="entry name" value="Diminuto-like"/>
</dbReference>
<dbReference type="GO" id="GO:0071949">
    <property type="term" value="F:FAD binding"/>
    <property type="evidence" value="ECO:0007669"/>
    <property type="project" value="InterPro"/>
</dbReference>
<feature type="domain" description="FAD-binding PCMH-type" evidence="7">
    <location>
        <begin position="54"/>
        <end position="232"/>
    </location>
</feature>
<dbReference type="GO" id="GO:0016020">
    <property type="term" value="C:membrane"/>
    <property type="evidence" value="ECO:0007669"/>
    <property type="project" value="UniProtKB-SubCell"/>
</dbReference>
<dbReference type="SUPFAM" id="SSF56176">
    <property type="entry name" value="FAD-binding/transporter-associated domain-like"/>
    <property type="match status" value="1"/>
</dbReference>
<evidence type="ECO:0000259" key="7">
    <source>
        <dbReference type="PROSITE" id="PS51387"/>
    </source>
</evidence>
<dbReference type="PROSITE" id="PS51387">
    <property type="entry name" value="FAD_PCMH"/>
    <property type="match status" value="1"/>
</dbReference>
<feature type="transmembrane region" description="Helical" evidence="6">
    <location>
        <begin position="24"/>
        <end position="44"/>
    </location>
</feature>
<sequence length="302" mass="34741">MGMPGCGRQRAKRPNSFADFLVQFRWVLIVPIVLPLSFLFYQYIQWRATIRRLIHGPPSEEKHRQAIKKVQDRIKRRHPKLDGMICTARRPWLEVSMRHSEHKRSHRFEVDLSHLTDIVWVDRERMLIKCEPMVCMSEVSAAVLPLGMAPQVLPELDDLTVGGVINGYGIEGSSHLFGLFSDTCVAYELVLVDGSLVRATADNEYSDLFHAVPWSHGSIGLLVGAEFRLTPVKEYMKVTYSPVTGNLDDIANHYLESFRPPQNDYEEKVPDFVETMIFNETNADHNRQVCFKRRGDLQRECD</sequence>
<dbReference type="EMBL" id="BT123152">
    <property type="protein sequence ID" value="ADE76490.1"/>
    <property type="molecule type" value="mRNA"/>
</dbReference>
<accession>D5AAC1</accession>
<evidence type="ECO:0000256" key="2">
    <source>
        <dbReference type="ARBA" id="ARBA00012405"/>
    </source>
</evidence>
<evidence type="ECO:0000256" key="4">
    <source>
        <dbReference type="ARBA" id="ARBA00022989"/>
    </source>
</evidence>
<evidence type="ECO:0000256" key="1">
    <source>
        <dbReference type="ARBA" id="ARBA00004167"/>
    </source>
</evidence>
<dbReference type="PANTHER" id="PTHR10801:SF18">
    <property type="entry name" value="FAD-BINDING PCMH-TYPE DOMAIN-CONTAINING PROTEIN"/>
    <property type="match status" value="1"/>
</dbReference>
<dbReference type="InterPro" id="IPR016169">
    <property type="entry name" value="FAD-bd_PCMH_sub2"/>
</dbReference>
<dbReference type="Pfam" id="PF01565">
    <property type="entry name" value="FAD_binding_4"/>
    <property type="match status" value="1"/>
</dbReference>
<dbReference type="InterPro" id="IPR016166">
    <property type="entry name" value="FAD-bd_PCMH"/>
</dbReference>
<evidence type="ECO:0000256" key="6">
    <source>
        <dbReference type="SAM" id="Phobius"/>
    </source>
</evidence>
<proteinExistence type="evidence at transcript level"/>
<organism evidence="8">
    <name type="scientific">Picea sitchensis</name>
    <name type="common">Sitka spruce</name>
    <name type="synonym">Pinus sitchensis</name>
    <dbReference type="NCBI Taxonomy" id="3332"/>
    <lineage>
        <taxon>Eukaryota</taxon>
        <taxon>Viridiplantae</taxon>
        <taxon>Streptophyta</taxon>
        <taxon>Embryophyta</taxon>
        <taxon>Tracheophyta</taxon>
        <taxon>Spermatophyta</taxon>
        <taxon>Pinopsida</taxon>
        <taxon>Pinidae</taxon>
        <taxon>Conifers I</taxon>
        <taxon>Pinales</taxon>
        <taxon>Pinaceae</taxon>
        <taxon>Picea</taxon>
    </lineage>
</organism>
<dbReference type="GO" id="GO:0050614">
    <property type="term" value="F:Delta24-sterol reductase activity"/>
    <property type="evidence" value="ECO:0007669"/>
    <property type="project" value="UniProtKB-EC"/>
</dbReference>
<evidence type="ECO:0000256" key="3">
    <source>
        <dbReference type="ARBA" id="ARBA00022692"/>
    </source>
</evidence>
<reference evidence="8" key="1">
    <citation type="submission" date="2010-04" db="EMBL/GenBank/DDBJ databases">
        <authorList>
            <person name="Reid K.E."/>
            <person name="Liao N."/>
            <person name="Chan S."/>
            <person name="Docking R."/>
            <person name="Taylor G."/>
            <person name="Moore R."/>
            <person name="Mayo M."/>
            <person name="Munro S."/>
            <person name="King J."/>
            <person name="Yanchuk A."/>
            <person name="Holt R."/>
            <person name="Jones S."/>
            <person name="Marra M."/>
            <person name="Ritland C.E."/>
            <person name="Ritland K."/>
            <person name="Bohlmann J."/>
        </authorList>
    </citation>
    <scope>NUCLEOTIDE SEQUENCE</scope>
    <source>
        <tissue evidence="8">Bud</tissue>
    </source>
</reference>
<dbReference type="AlphaFoldDB" id="D5AAC1"/>
<dbReference type="GO" id="GO:0005737">
    <property type="term" value="C:cytoplasm"/>
    <property type="evidence" value="ECO:0007669"/>
    <property type="project" value="TreeGrafter"/>
</dbReference>
<keyword evidence="5 6" id="KW-0472">Membrane</keyword>
<keyword evidence="4 6" id="KW-1133">Transmembrane helix</keyword>
<dbReference type="InterPro" id="IPR036318">
    <property type="entry name" value="FAD-bd_PCMH-like_sf"/>
</dbReference>
<dbReference type="Gene3D" id="3.30.465.10">
    <property type="match status" value="1"/>
</dbReference>
<name>D5AAC1_PICSI</name>